<dbReference type="EMBL" id="KN881725">
    <property type="protein sequence ID" value="KIY49162.1"/>
    <property type="molecule type" value="Genomic_DNA"/>
</dbReference>
<dbReference type="Proteomes" id="UP000054144">
    <property type="component" value="Unassembled WGS sequence"/>
</dbReference>
<sequence>MSHVGTNAIHSDGDQQSVLRNCIDCSEHTVGVENSHDVLDSKDQRSIANRLAAAEEQKRHADSQHTAHDPTRPARDHGNEPSRGAQIDAEIQREEAELLERKRK</sequence>
<reference evidence="2 3" key="1">
    <citation type="journal article" date="2015" name="Fungal Genet. Biol.">
        <title>Evolution of novel wood decay mechanisms in Agaricales revealed by the genome sequences of Fistulina hepatica and Cylindrobasidium torrendii.</title>
        <authorList>
            <person name="Floudas D."/>
            <person name="Held B.W."/>
            <person name="Riley R."/>
            <person name="Nagy L.G."/>
            <person name="Koehler G."/>
            <person name="Ransdell A.S."/>
            <person name="Younus H."/>
            <person name="Chow J."/>
            <person name="Chiniquy J."/>
            <person name="Lipzen A."/>
            <person name="Tritt A."/>
            <person name="Sun H."/>
            <person name="Haridas S."/>
            <person name="LaButti K."/>
            <person name="Ohm R.A."/>
            <person name="Kues U."/>
            <person name="Blanchette R.A."/>
            <person name="Grigoriev I.V."/>
            <person name="Minto R.E."/>
            <person name="Hibbett D.S."/>
        </authorList>
    </citation>
    <scope>NUCLEOTIDE SEQUENCE [LARGE SCALE GENOMIC DNA]</scope>
    <source>
        <strain evidence="2 3">ATCC 64428</strain>
    </source>
</reference>
<evidence type="ECO:0000313" key="2">
    <source>
        <dbReference type="EMBL" id="KIY49162.1"/>
    </source>
</evidence>
<evidence type="ECO:0000313" key="3">
    <source>
        <dbReference type="Proteomes" id="UP000054144"/>
    </source>
</evidence>
<dbReference type="OrthoDB" id="3358750at2759"/>
<organism evidence="2 3">
    <name type="scientific">Fistulina hepatica ATCC 64428</name>
    <dbReference type="NCBI Taxonomy" id="1128425"/>
    <lineage>
        <taxon>Eukaryota</taxon>
        <taxon>Fungi</taxon>
        <taxon>Dikarya</taxon>
        <taxon>Basidiomycota</taxon>
        <taxon>Agaricomycotina</taxon>
        <taxon>Agaricomycetes</taxon>
        <taxon>Agaricomycetidae</taxon>
        <taxon>Agaricales</taxon>
        <taxon>Fistulinaceae</taxon>
        <taxon>Fistulina</taxon>
    </lineage>
</organism>
<keyword evidence="3" id="KW-1185">Reference proteome</keyword>
<evidence type="ECO:0000256" key="1">
    <source>
        <dbReference type="SAM" id="MobiDB-lite"/>
    </source>
</evidence>
<accession>A0A0D7ADV0</accession>
<dbReference type="PANTHER" id="PTHR39475:SF1">
    <property type="entry name" value="CONIDIATION-SPECIFIC PROTEIN 6"/>
    <property type="match status" value="1"/>
</dbReference>
<protein>
    <submittedName>
        <fullName evidence="2">Uncharacterized protein</fullName>
    </submittedName>
</protein>
<feature type="compositionally biased region" description="Basic and acidic residues" evidence="1">
    <location>
        <begin position="53"/>
        <end position="80"/>
    </location>
</feature>
<name>A0A0D7ADV0_9AGAR</name>
<dbReference type="AlphaFoldDB" id="A0A0D7ADV0"/>
<gene>
    <name evidence="2" type="ORF">FISHEDRAFT_41950</name>
</gene>
<feature type="region of interest" description="Disordered" evidence="1">
    <location>
        <begin position="52"/>
        <end position="90"/>
    </location>
</feature>
<dbReference type="PANTHER" id="PTHR39475">
    <property type="entry name" value="CONIDIATION-SPECIFIC PROTEIN 6"/>
    <property type="match status" value="1"/>
</dbReference>
<proteinExistence type="predicted"/>